<dbReference type="InterPro" id="IPR038765">
    <property type="entry name" value="Papain-like_cys_pep_sf"/>
</dbReference>
<dbReference type="SMART" id="SM00460">
    <property type="entry name" value="TGc"/>
    <property type="match status" value="1"/>
</dbReference>
<proteinExistence type="predicted"/>
<dbReference type="EMBL" id="LWMW01000103">
    <property type="protein sequence ID" value="KZX15940.1"/>
    <property type="molecule type" value="Genomic_DNA"/>
</dbReference>
<dbReference type="PANTHER" id="PTHR33490">
    <property type="entry name" value="BLR5614 PROTEIN-RELATED"/>
    <property type="match status" value="1"/>
</dbReference>
<sequence length="884" mass="96590">MVLVLLFVFFIGVSTSCAADANTSKSVEKPSKLTQSQILGASKTIKSHVIKNKKLPNSVTIGGYKYSMEEYMYFSSVTINYKYNNKKSDVTVKYAVKSPTTPTGTKISGKLTKKQYTTYATNAYKYIKNNNRVPNFVNTKIGKMQFQTFIYSNSKILAWSQNNKGKLPSSLAMNIAKTNSINKNIPNFPGNTISSNTTPSQKTLTLNQVLDASKRVKDYSEKNSVLPSSVTISGNNYKMNDFLYLMSKAIIYKNSGKTSSIPVLSVKEPVSPSGNNKLGKIQKAEYVSLANSVISSIDSNKQAPNYIKTNLGNLQYQSTVYVFSRIASYIYTNKAMPSYVEVNVTSSSKINGGGSTDSTNTPTSTLLGSDSRGTVELLGAYGNTKSSKKIAYIIGIHPLENAVHTALFNSLVSKSSSLNYCYYVYRITVKQDANDYSKGRMNGQTLARDFILPHIKKNSYGLVVDIHANQGTVGGNYEKTNFIFAPKNNGASKTIAENIINKIGGLCYYYPASQTSPPYLTGPLVDAGINTIIYETYMYESNETTYNLIKQLIDVVDNYNFSSGSGGSGNTSGATVSLAQITDAAKRVENYVLANGVLPNYVEIEGKTYNMPDFLYLLSAAIVNINKGSTGSIKSISVKAASSPVGDSMAGNLNKADFVDVATRVYNYVLNNGQAPNYATSPLGRIQFQYLVYEFSKILEFVNSNNRLPNYVTLNIKTSNELSGGNSGSSTPTGELTQYLKGTKNCQVNDVSIQALAKKLTQGLSSDLDKATAIFDYVRDKITYKYYTNSWDNTGAKGVIAKGWGNCVDQTHLLIALLRATGIPARYVNGKATFNSGTIGHTWAEVYIAGKWITADTTHSNNKLGIVTNWKNPTIYGKYAEITF</sequence>
<dbReference type="PATRIC" id="fig|47311.3.peg.1276"/>
<protein>
    <submittedName>
        <fullName evidence="2">Pseudomurein-binding repeat protein</fullName>
    </submittedName>
</protein>
<organism evidence="2 3">
    <name type="scientific">Methanobrevibacter cuticularis</name>
    <dbReference type="NCBI Taxonomy" id="47311"/>
    <lineage>
        <taxon>Archaea</taxon>
        <taxon>Methanobacteriati</taxon>
        <taxon>Methanobacteriota</taxon>
        <taxon>Methanomada group</taxon>
        <taxon>Methanobacteria</taxon>
        <taxon>Methanobacteriales</taxon>
        <taxon>Methanobacteriaceae</taxon>
        <taxon>Methanobrevibacter</taxon>
    </lineage>
</organism>
<comment type="caution">
    <text evidence="2">The sequence shown here is derived from an EMBL/GenBank/DDBJ whole genome shotgun (WGS) entry which is preliminary data.</text>
</comment>
<dbReference type="STRING" id="47311.MBCUT_11630"/>
<keyword evidence="3" id="KW-1185">Reference proteome</keyword>
<evidence type="ECO:0000259" key="1">
    <source>
        <dbReference type="SMART" id="SM00460"/>
    </source>
</evidence>
<evidence type="ECO:0000313" key="2">
    <source>
        <dbReference type="EMBL" id="KZX15940.1"/>
    </source>
</evidence>
<dbReference type="AlphaFoldDB" id="A0A166DTM1"/>
<dbReference type="Gene3D" id="3.10.620.30">
    <property type="match status" value="1"/>
</dbReference>
<reference evidence="2 3" key="1">
    <citation type="submission" date="2016-04" db="EMBL/GenBank/DDBJ databases">
        <title>Genome sequence of Methanobrevibacter cuticularis DSM 11139.</title>
        <authorList>
            <person name="Poehlein A."/>
            <person name="Seedorf H."/>
            <person name="Daniel R."/>
        </authorList>
    </citation>
    <scope>NUCLEOTIDE SEQUENCE [LARGE SCALE GENOMIC DNA]</scope>
    <source>
        <strain evidence="2 3">DSM 11139</strain>
    </source>
</reference>
<dbReference type="Proteomes" id="UP000077275">
    <property type="component" value="Unassembled WGS sequence"/>
</dbReference>
<accession>A0A166DTM1</accession>
<feature type="domain" description="Transglutaminase-like" evidence="1">
    <location>
        <begin position="799"/>
        <end position="859"/>
    </location>
</feature>
<dbReference type="InterPro" id="IPR002931">
    <property type="entry name" value="Transglutaminase-like"/>
</dbReference>
<dbReference type="Pfam" id="PF01841">
    <property type="entry name" value="Transglut_core"/>
    <property type="match status" value="1"/>
</dbReference>
<dbReference type="InterPro" id="IPR018975">
    <property type="entry name" value="Pseudomurein-binding_repeat"/>
</dbReference>
<dbReference type="Pfam" id="PF09373">
    <property type="entry name" value="PMBR"/>
    <property type="match status" value="2"/>
</dbReference>
<evidence type="ECO:0000313" key="3">
    <source>
        <dbReference type="Proteomes" id="UP000077275"/>
    </source>
</evidence>
<gene>
    <name evidence="2" type="ORF">MBCUT_11630</name>
</gene>
<name>A0A166DTM1_9EURY</name>
<dbReference type="SUPFAM" id="SSF54001">
    <property type="entry name" value="Cysteine proteinases"/>
    <property type="match status" value="1"/>
</dbReference>